<feature type="region of interest" description="Disordered" evidence="1">
    <location>
        <begin position="91"/>
        <end position="124"/>
    </location>
</feature>
<organism evidence="2 3">
    <name type="scientific">Caenorhabditis tropicalis</name>
    <dbReference type="NCBI Taxonomy" id="1561998"/>
    <lineage>
        <taxon>Eukaryota</taxon>
        <taxon>Metazoa</taxon>
        <taxon>Ecdysozoa</taxon>
        <taxon>Nematoda</taxon>
        <taxon>Chromadorea</taxon>
        <taxon>Rhabditida</taxon>
        <taxon>Rhabditina</taxon>
        <taxon>Rhabditomorpha</taxon>
        <taxon>Rhabditoidea</taxon>
        <taxon>Rhabditidae</taxon>
        <taxon>Peloderinae</taxon>
        <taxon>Caenorhabditis</taxon>
    </lineage>
</organism>
<sequence length="124" mass="13662">MSPPKAKKSKKSVVWRFYEDPGSPNVPKVVCPDCKDEIAYCGTTSGLCPASSSSNSDTSFDAFVKDRSFIGSVNQDDLKVICRGRQELDKDEANDDCDYDWEEDEEEEEKGDGSCAVTSDSNNL</sequence>
<accession>A0A1I7SYS4</accession>
<reference evidence="3" key="1">
    <citation type="submission" date="2016-11" db="UniProtKB">
        <authorList>
            <consortium name="WormBaseParasite"/>
        </authorList>
    </citation>
    <scope>IDENTIFICATION</scope>
</reference>
<proteinExistence type="predicted"/>
<dbReference type="STRING" id="1561998.A0A1I7SYS4"/>
<protein>
    <submittedName>
        <fullName evidence="3">BED-type domain-containing protein</fullName>
    </submittedName>
</protein>
<keyword evidence="2" id="KW-1185">Reference proteome</keyword>
<dbReference type="Proteomes" id="UP000095282">
    <property type="component" value="Unplaced"/>
</dbReference>
<name>A0A1I7SYS4_9PELO</name>
<dbReference type="WBParaSite" id="Csp11.Scaffold349.g858.t1">
    <property type="protein sequence ID" value="Csp11.Scaffold349.g858.t1"/>
    <property type="gene ID" value="Csp11.Scaffold349.g858"/>
</dbReference>
<feature type="compositionally biased region" description="Acidic residues" evidence="1">
    <location>
        <begin position="91"/>
        <end position="110"/>
    </location>
</feature>
<evidence type="ECO:0000313" key="3">
    <source>
        <dbReference type="WBParaSite" id="Csp11.Scaffold349.g858.t1"/>
    </source>
</evidence>
<evidence type="ECO:0000313" key="2">
    <source>
        <dbReference type="Proteomes" id="UP000095282"/>
    </source>
</evidence>
<evidence type="ECO:0000256" key="1">
    <source>
        <dbReference type="SAM" id="MobiDB-lite"/>
    </source>
</evidence>
<dbReference type="AlphaFoldDB" id="A0A1I7SYS4"/>